<feature type="non-terminal residue" evidence="2">
    <location>
        <position position="393"/>
    </location>
</feature>
<dbReference type="EMBL" id="BKCJ010428086">
    <property type="protein sequence ID" value="GFA46080.1"/>
    <property type="molecule type" value="Genomic_DNA"/>
</dbReference>
<keyword evidence="1" id="KW-0812">Transmembrane</keyword>
<name>A0A699JLZ3_TANCI</name>
<comment type="caution">
    <text evidence="2">The sequence shown here is derived from an EMBL/GenBank/DDBJ whole genome shotgun (WGS) entry which is preliminary data.</text>
</comment>
<evidence type="ECO:0000313" key="2">
    <source>
        <dbReference type="EMBL" id="GFA46080.1"/>
    </source>
</evidence>
<proteinExistence type="predicted"/>
<evidence type="ECO:0000256" key="1">
    <source>
        <dbReference type="SAM" id="Phobius"/>
    </source>
</evidence>
<evidence type="ECO:0008006" key="3">
    <source>
        <dbReference type="Google" id="ProtNLM"/>
    </source>
</evidence>
<dbReference type="AlphaFoldDB" id="A0A699JLZ3"/>
<feature type="transmembrane region" description="Helical" evidence="1">
    <location>
        <begin position="268"/>
        <end position="285"/>
    </location>
</feature>
<reference evidence="2" key="1">
    <citation type="journal article" date="2019" name="Sci. Rep.">
        <title>Draft genome of Tanacetum cinerariifolium, the natural source of mosquito coil.</title>
        <authorList>
            <person name="Yamashiro T."/>
            <person name="Shiraishi A."/>
            <person name="Satake H."/>
            <person name="Nakayama K."/>
        </authorList>
    </citation>
    <scope>NUCLEOTIDE SEQUENCE</scope>
</reference>
<keyword evidence="1" id="KW-1133">Transmembrane helix</keyword>
<sequence length="393" mass="44468">MEQKNIQDRSVLSINYHRPFIQVTTIVINSNDDISSNDDDSLYKENIEYVEASPHDSELVSLEVAEIVIPKEEDIEDNNLREKLLNVRLLIANIEALKDNPTSSFKFLTKSSSTSPKSFLEETNTFHNSLPEFENFCFDLEEISSGSTTTDSDISLPNYEFFYFDDDHIEEISSGGTTTHFDISLSEYDSFVFDPSNDQFPPTDRSYFANKEFADELAHIISPSEYDCFYFRNLPNPGELISILNSGICENPSTTCVILPIKDDHSPLLAYVLWIFLAYLTYLVIPPYLYPFRNEDTIFDPGITINRVYSFKPGLSHRCGTFKKFNTHRSHLNECPMIINGKNTPILDVVLLPRLASSQPMLKSSYKAEDGVIISIPPLVGGVADVVVEIKGT</sequence>
<organism evidence="2">
    <name type="scientific">Tanacetum cinerariifolium</name>
    <name type="common">Dalmatian daisy</name>
    <name type="synonym">Chrysanthemum cinerariifolium</name>
    <dbReference type="NCBI Taxonomy" id="118510"/>
    <lineage>
        <taxon>Eukaryota</taxon>
        <taxon>Viridiplantae</taxon>
        <taxon>Streptophyta</taxon>
        <taxon>Embryophyta</taxon>
        <taxon>Tracheophyta</taxon>
        <taxon>Spermatophyta</taxon>
        <taxon>Magnoliopsida</taxon>
        <taxon>eudicotyledons</taxon>
        <taxon>Gunneridae</taxon>
        <taxon>Pentapetalae</taxon>
        <taxon>asterids</taxon>
        <taxon>campanulids</taxon>
        <taxon>Asterales</taxon>
        <taxon>Asteraceae</taxon>
        <taxon>Asteroideae</taxon>
        <taxon>Anthemideae</taxon>
        <taxon>Anthemidinae</taxon>
        <taxon>Tanacetum</taxon>
    </lineage>
</organism>
<protein>
    <recommendedName>
        <fullName evidence="3">Reverse transcriptase domain-containing protein</fullName>
    </recommendedName>
</protein>
<accession>A0A699JLZ3</accession>
<gene>
    <name evidence="2" type="ORF">Tci_618052</name>
</gene>
<keyword evidence="1" id="KW-0472">Membrane</keyword>